<dbReference type="Proteomes" id="UP000001225">
    <property type="component" value="Chromosome"/>
</dbReference>
<evidence type="ECO:0000313" key="4">
    <source>
        <dbReference type="EMBL" id="CAP41118.1"/>
    </source>
</evidence>
<feature type="domain" description="Integrase catalytic" evidence="1">
    <location>
        <begin position="114"/>
        <end position="276"/>
    </location>
</feature>
<dbReference type="Gene3D" id="3.30.420.10">
    <property type="entry name" value="Ribonuclease H-like superfamily/Ribonuclease H"/>
    <property type="match status" value="1"/>
</dbReference>
<dbReference type="InterPro" id="IPR012337">
    <property type="entry name" value="RNaseH-like_sf"/>
</dbReference>
<dbReference type="SUPFAM" id="SSF53098">
    <property type="entry name" value="Ribonuclease H-like"/>
    <property type="match status" value="1"/>
</dbReference>
<dbReference type="GO" id="GO:0003676">
    <property type="term" value="F:nucleic acid binding"/>
    <property type="evidence" value="ECO:0007669"/>
    <property type="project" value="InterPro"/>
</dbReference>
<name>A9I1A3_BORPD</name>
<dbReference type="EMBL" id="AM902716">
    <property type="protein sequence ID" value="CAP44830.1"/>
    <property type="molecule type" value="Genomic_DNA"/>
</dbReference>
<dbReference type="KEGG" id="bpt:Bpet0651"/>
<evidence type="ECO:0000313" key="3">
    <source>
        <dbReference type="EMBL" id="CAP40983.1"/>
    </source>
</evidence>
<gene>
    <name evidence="2" type="ordered locus">Bpet0508</name>
    <name evidence="3" type="ordered locus">Bpet0651</name>
    <name evidence="4" type="ordered locus">Bpet0786</name>
    <name evidence="5" type="ordered locus">Bpet4479</name>
</gene>
<dbReference type="KEGG" id="bpt:Bpet0508"/>
<organism evidence="2 6">
    <name type="scientific">Bordetella petrii (strain ATCC BAA-461 / DSM 12804 / CCUG 43448 / CIP 107267 / Se-1111R)</name>
    <dbReference type="NCBI Taxonomy" id="340100"/>
    <lineage>
        <taxon>Bacteria</taxon>
        <taxon>Pseudomonadati</taxon>
        <taxon>Pseudomonadota</taxon>
        <taxon>Betaproteobacteria</taxon>
        <taxon>Burkholderiales</taxon>
        <taxon>Alcaligenaceae</taxon>
        <taxon>Bordetella</taxon>
    </lineage>
</organism>
<dbReference type="NCBIfam" id="NF033516">
    <property type="entry name" value="transpos_IS3"/>
    <property type="match status" value="1"/>
</dbReference>
<dbReference type="AlphaFoldDB" id="A9I1A3"/>
<dbReference type="InterPro" id="IPR025948">
    <property type="entry name" value="HTH-like_dom"/>
</dbReference>
<dbReference type="InterPro" id="IPR036397">
    <property type="entry name" value="RNaseH_sf"/>
</dbReference>
<evidence type="ECO:0000259" key="1">
    <source>
        <dbReference type="PROSITE" id="PS50994"/>
    </source>
</evidence>
<keyword evidence="6" id="KW-1185">Reference proteome</keyword>
<dbReference type="Pfam" id="PF00665">
    <property type="entry name" value="rve"/>
    <property type="match status" value="1"/>
</dbReference>
<dbReference type="Pfam" id="PF13333">
    <property type="entry name" value="rve_2"/>
    <property type="match status" value="1"/>
</dbReference>
<dbReference type="PANTHER" id="PTHR46889:SF4">
    <property type="entry name" value="TRANSPOSASE INSO FOR INSERTION SEQUENCE ELEMENT IS911B-RELATED"/>
    <property type="match status" value="1"/>
</dbReference>
<accession>A9I1A3</accession>
<dbReference type="InterPro" id="IPR050900">
    <property type="entry name" value="Transposase_IS3/IS150/IS904"/>
</dbReference>
<dbReference type="Pfam" id="PF13276">
    <property type="entry name" value="HTH_21"/>
    <property type="match status" value="1"/>
</dbReference>
<protein>
    <submittedName>
        <fullName evidence="2">Probable transposase</fullName>
    </submittedName>
</protein>
<sequence length="278" mass="32201">MLELRQQFPLAGLLSVVGLSRSTFYYQWRAGQAEDKFASLKSRICAIFAQHHGRYGYRRITEAIRQQGWPVNHKTVQRLMGLLGLKSCVRVKKYRSYRGTLSQLAPNVLRRQFRAARPNQKWATDVTEFRVGTQKLYLSPVMDLCNGEIIAYEMACRPSFAMVAAMLRQACARLSPYERPILHSDQGWQYQMPAYRELLAQHAVTQSMSRQGNCLDNAAIESFFGTLKAEFFHLNTFQTIEQLKDGIDRYIHYYNHHRIKLKLNGLSPVQYRTQLLAT</sequence>
<dbReference type="KEGG" id="bpt:Bpet4479"/>
<evidence type="ECO:0000313" key="2">
    <source>
        <dbReference type="EMBL" id="CAP40840.1"/>
    </source>
</evidence>
<dbReference type="PANTHER" id="PTHR46889">
    <property type="entry name" value="TRANSPOSASE INSF FOR INSERTION SEQUENCE IS3B-RELATED"/>
    <property type="match status" value="1"/>
</dbReference>
<dbReference type="EMBL" id="AM902716">
    <property type="protein sequence ID" value="CAP41118.1"/>
    <property type="molecule type" value="Genomic_DNA"/>
</dbReference>
<dbReference type="InterPro" id="IPR001584">
    <property type="entry name" value="Integrase_cat-core"/>
</dbReference>
<reference evidence="2 6" key="1">
    <citation type="journal article" date="2008" name="BMC Genomics">
        <title>The missing link: Bordetella petrii is endowed with both the metabolic versatility of environmental bacteria and virulence traits of pathogenic Bordetellae.</title>
        <authorList>
            <person name="Gross R."/>
            <person name="Guzman C.A."/>
            <person name="Sebaihia M."/>
            <person name="Martins Dos Santos V.A."/>
            <person name="Pieper D.H."/>
            <person name="Koebnik R."/>
            <person name="Lechner M."/>
            <person name="Bartels D."/>
            <person name="Buhrmester J."/>
            <person name="Choudhuri J.V."/>
            <person name="Ebensen T."/>
            <person name="Gaigalat L."/>
            <person name="Herrmann S."/>
            <person name="Khachane A.N."/>
            <person name="Larisch C."/>
            <person name="Link S."/>
            <person name="Linke B."/>
            <person name="Meyer F."/>
            <person name="Mormann S."/>
            <person name="Nakunst D."/>
            <person name="Rueckert C."/>
            <person name="Schneiker-Bekel S."/>
            <person name="Schulze K."/>
            <person name="Vorhoelter F.J."/>
            <person name="Yevsa T."/>
            <person name="Engle J.T."/>
            <person name="Goldman W.E."/>
            <person name="Puehler A."/>
            <person name="Goebel U.B."/>
            <person name="Goesmann A."/>
            <person name="Bloecker H."/>
            <person name="Kaiser O."/>
            <person name="Martinez-Arias R."/>
        </authorList>
    </citation>
    <scope>NUCLEOTIDE SEQUENCE [LARGE SCALE GENOMIC DNA]</scope>
    <source>
        <strain evidence="6">ATCC BAA-461 / DSM 12804 / CCUG 43448 / CIP 107267 / Se-1111R</strain>
        <strain evidence="2">DSM 12804</strain>
    </source>
</reference>
<evidence type="ECO:0000313" key="5">
    <source>
        <dbReference type="EMBL" id="CAP44830.1"/>
    </source>
</evidence>
<dbReference type="eggNOG" id="COG2801">
    <property type="taxonomic scope" value="Bacteria"/>
</dbReference>
<dbReference type="GO" id="GO:0015074">
    <property type="term" value="P:DNA integration"/>
    <property type="evidence" value="ECO:0007669"/>
    <property type="project" value="InterPro"/>
</dbReference>
<dbReference type="KEGG" id="bpt:Bpet0786"/>
<evidence type="ECO:0000313" key="6">
    <source>
        <dbReference type="Proteomes" id="UP000001225"/>
    </source>
</evidence>
<dbReference type="EMBL" id="AM902716">
    <property type="protein sequence ID" value="CAP40983.1"/>
    <property type="molecule type" value="Genomic_DNA"/>
</dbReference>
<dbReference type="PROSITE" id="PS50994">
    <property type="entry name" value="INTEGRASE"/>
    <property type="match status" value="1"/>
</dbReference>
<proteinExistence type="predicted"/>
<dbReference type="InterPro" id="IPR048020">
    <property type="entry name" value="Transpos_IS3"/>
</dbReference>
<dbReference type="EMBL" id="AM902716">
    <property type="protein sequence ID" value="CAP40840.1"/>
    <property type="molecule type" value="Genomic_DNA"/>
</dbReference>
<dbReference type="STRING" id="94624.Bpet0508"/>